<dbReference type="EMBL" id="ASPP01006748">
    <property type="protein sequence ID" value="ETO28291.1"/>
    <property type="molecule type" value="Genomic_DNA"/>
</dbReference>
<reference evidence="2 3" key="1">
    <citation type="journal article" date="2013" name="Curr. Biol.">
        <title>The Genome of the Foraminiferan Reticulomyxa filosa.</title>
        <authorList>
            <person name="Glockner G."/>
            <person name="Hulsmann N."/>
            <person name="Schleicher M."/>
            <person name="Noegel A.A."/>
            <person name="Eichinger L."/>
            <person name="Gallinger C."/>
            <person name="Pawlowski J."/>
            <person name="Sierra R."/>
            <person name="Euteneuer U."/>
            <person name="Pillet L."/>
            <person name="Moustafa A."/>
            <person name="Platzer M."/>
            <person name="Groth M."/>
            <person name="Szafranski K."/>
            <person name="Schliwa M."/>
        </authorList>
    </citation>
    <scope>NUCLEOTIDE SEQUENCE [LARGE SCALE GENOMIC DNA]</scope>
</reference>
<feature type="region of interest" description="Disordered" evidence="1">
    <location>
        <begin position="328"/>
        <end position="392"/>
    </location>
</feature>
<gene>
    <name evidence="2" type="ORF">RFI_08844</name>
</gene>
<sequence>MSLPLIGEPYKKGKSGESSTETIECLREALATMNTKYMQVKIELDETITEYSKLKAELKQKESGDRDRSKKAPSKVLNQFQKFRSTMLSGKARLQNGIKKKRVTENGDSKESDENDNENNNDNDNESNIKTNENENENEHEHESTDNVSKENEDLRRERDELLVKYTEGLEQISRLREQSKQDADKMEELLQSKQQEWIEAKDRLMKEWNEKHEKELSDSKLELQMCKQAMSGQEAKLKEIEGQWEERYTILINERNESQKKVNTFQASLSSNQHAATHLTCIEDASAPSLQSLDSWSQPMESSSVIHSNHGLEEKSESTIAVIHYNDSDNESVGSSRWKVQELNKDKDKDKDKDKEKDKKKGKEKKNKKKKKNGRNQFFSMIQRLATQHTN</sequence>
<accession>X6NQJ9</accession>
<comment type="caution">
    <text evidence="2">The sequence shown here is derived from an EMBL/GenBank/DDBJ whole genome shotgun (WGS) entry which is preliminary data.</text>
</comment>
<proteinExistence type="predicted"/>
<evidence type="ECO:0000313" key="3">
    <source>
        <dbReference type="Proteomes" id="UP000023152"/>
    </source>
</evidence>
<feature type="region of interest" description="Disordered" evidence="1">
    <location>
        <begin position="57"/>
        <end position="156"/>
    </location>
</feature>
<organism evidence="2 3">
    <name type="scientific">Reticulomyxa filosa</name>
    <dbReference type="NCBI Taxonomy" id="46433"/>
    <lineage>
        <taxon>Eukaryota</taxon>
        <taxon>Sar</taxon>
        <taxon>Rhizaria</taxon>
        <taxon>Retaria</taxon>
        <taxon>Foraminifera</taxon>
        <taxon>Monothalamids</taxon>
        <taxon>Reticulomyxidae</taxon>
        <taxon>Reticulomyxa</taxon>
    </lineage>
</organism>
<dbReference type="Proteomes" id="UP000023152">
    <property type="component" value="Unassembled WGS sequence"/>
</dbReference>
<feature type="compositionally biased region" description="Acidic residues" evidence="1">
    <location>
        <begin position="113"/>
        <end position="125"/>
    </location>
</feature>
<evidence type="ECO:0000313" key="2">
    <source>
        <dbReference type="EMBL" id="ETO28291.1"/>
    </source>
</evidence>
<protein>
    <submittedName>
        <fullName evidence="2">Myb domain-containing protein</fullName>
    </submittedName>
</protein>
<feature type="compositionally biased region" description="Polar residues" evidence="1">
    <location>
        <begin position="293"/>
        <end position="308"/>
    </location>
</feature>
<feature type="compositionally biased region" description="Basic and acidic residues" evidence="1">
    <location>
        <begin position="103"/>
        <end position="112"/>
    </location>
</feature>
<feature type="region of interest" description="Disordered" evidence="1">
    <location>
        <begin position="293"/>
        <end position="313"/>
    </location>
</feature>
<feature type="compositionally biased region" description="Basic residues" evidence="1">
    <location>
        <begin position="363"/>
        <end position="375"/>
    </location>
</feature>
<feature type="compositionally biased region" description="Basic and acidic residues" evidence="1">
    <location>
        <begin position="137"/>
        <end position="156"/>
    </location>
</feature>
<keyword evidence="3" id="KW-1185">Reference proteome</keyword>
<feature type="compositionally biased region" description="Basic and acidic residues" evidence="1">
    <location>
        <begin position="340"/>
        <end position="362"/>
    </location>
</feature>
<evidence type="ECO:0000256" key="1">
    <source>
        <dbReference type="SAM" id="MobiDB-lite"/>
    </source>
</evidence>
<feature type="region of interest" description="Disordered" evidence="1">
    <location>
        <begin position="1"/>
        <end position="20"/>
    </location>
</feature>
<feature type="compositionally biased region" description="Polar residues" evidence="1">
    <location>
        <begin position="76"/>
        <end position="88"/>
    </location>
</feature>
<dbReference type="AlphaFoldDB" id="X6NQJ9"/>
<feature type="compositionally biased region" description="Polar residues" evidence="1">
    <location>
        <begin position="376"/>
        <end position="392"/>
    </location>
</feature>
<feature type="compositionally biased region" description="Basic and acidic residues" evidence="1">
    <location>
        <begin position="57"/>
        <end position="70"/>
    </location>
</feature>
<feature type="non-terminal residue" evidence="2">
    <location>
        <position position="392"/>
    </location>
</feature>
<name>X6NQJ9_RETFI</name>